<evidence type="ECO:0000259" key="1">
    <source>
        <dbReference type="PROSITE" id="PS50902"/>
    </source>
</evidence>
<gene>
    <name evidence="2" type="ORF">S03H2_41431</name>
</gene>
<dbReference type="SUPFAM" id="SSF52218">
    <property type="entry name" value="Flavoproteins"/>
    <property type="match status" value="1"/>
</dbReference>
<feature type="domain" description="Flavodoxin-like" evidence="1">
    <location>
        <begin position="4"/>
        <end position="102"/>
    </location>
</feature>
<sequence>MSRALIAYYTKTGHTRQAGEDIAIGLTEAGIEVTVRPLADVGAEELSAHDLIVVGSPCHVGSVKMLFSGIAGPVSKWLASLPGDAFAGKAVSAYSVHCCFGG</sequence>
<dbReference type="PROSITE" id="PS50902">
    <property type="entry name" value="FLAVODOXIN_LIKE"/>
    <property type="match status" value="1"/>
</dbReference>
<feature type="non-terminal residue" evidence="2">
    <location>
        <position position="102"/>
    </location>
</feature>
<evidence type="ECO:0000313" key="2">
    <source>
        <dbReference type="EMBL" id="GAH69942.1"/>
    </source>
</evidence>
<dbReference type="GO" id="GO:0010181">
    <property type="term" value="F:FMN binding"/>
    <property type="evidence" value="ECO:0007669"/>
    <property type="project" value="InterPro"/>
</dbReference>
<dbReference type="InterPro" id="IPR029039">
    <property type="entry name" value="Flavoprotein-like_sf"/>
</dbReference>
<dbReference type="EMBL" id="BARU01025738">
    <property type="protein sequence ID" value="GAH69942.1"/>
    <property type="molecule type" value="Genomic_DNA"/>
</dbReference>
<accession>X1HKC7</accession>
<comment type="caution">
    <text evidence="2">The sequence shown here is derived from an EMBL/GenBank/DDBJ whole genome shotgun (WGS) entry which is preliminary data.</text>
</comment>
<proteinExistence type="predicted"/>
<dbReference type="Gene3D" id="3.40.50.360">
    <property type="match status" value="1"/>
</dbReference>
<name>X1HKC7_9ZZZZ</name>
<dbReference type="InterPro" id="IPR008254">
    <property type="entry name" value="Flavodoxin/NO_synth"/>
</dbReference>
<dbReference type="AlphaFoldDB" id="X1HKC7"/>
<reference evidence="2" key="1">
    <citation type="journal article" date="2014" name="Front. Microbiol.">
        <title>High frequency of phylogenetically diverse reductive dehalogenase-homologous genes in deep subseafloor sedimentary metagenomes.</title>
        <authorList>
            <person name="Kawai M."/>
            <person name="Futagami T."/>
            <person name="Toyoda A."/>
            <person name="Takaki Y."/>
            <person name="Nishi S."/>
            <person name="Hori S."/>
            <person name="Arai W."/>
            <person name="Tsubouchi T."/>
            <person name="Morono Y."/>
            <person name="Uchiyama I."/>
            <person name="Ito T."/>
            <person name="Fujiyama A."/>
            <person name="Inagaki F."/>
            <person name="Takami H."/>
        </authorList>
    </citation>
    <scope>NUCLEOTIDE SEQUENCE</scope>
    <source>
        <strain evidence="2">Expedition CK06-06</strain>
    </source>
</reference>
<organism evidence="2">
    <name type="scientific">marine sediment metagenome</name>
    <dbReference type="NCBI Taxonomy" id="412755"/>
    <lineage>
        <taxon>unclassified sequences</taxon>
        <taxon>metagenomes</taxon>
        <taxon>ecological metagenomes</taxon>
    </lineage>
</organism>
<protein>
    <recommendedName>
        <fullName evidence="1">Flavodoxin-like domain-containing protein</fullName>
    </recommendedName>
</protein>